<proteinExistence type="predicted"/>
<keyword evidence="2" id="KW-0472">Membrane</keyword>
<evidence type="ECO:0008006" key="4">
    <source>
        <dbReference type="Google" id="ProtNLM"/>
    </source>
</evidence>
<evidence type="ECO:0000256" key="1">
    <source>
        <dbReference type="SAM" id="MobiDB-lite"/>
    </source>
</evidence>
<dbReference type="EMBL" id="HBUF01390225">
    <property type="protein sequence ID" value="CAG6733556.1"/>
    <property type="molecule type" value="Transcribed_RNA"/>
</dbReference>
<evidence type="ECO:0000256" key="2">
    <source>
        <dbReference type="SAM" id="Phobius"/>
    </source>
</evidence>
<protein>
    <recommendedName>
        <fullName evidence="4">PiggyBac transposable element-derived protein domain-containing protein</fullName>
    </recommendedName>
</protein>
<keyword evidence="2" id="KW-1133">Transmembrane helix</keyword>
<feature type="compositionally biased region" description="Gly residues" evidence="1">
    <location>
        <begin position="143"/>
        <end position="156"/>
    </location>
</feature>
<evidence type="ECO:0000313" key="3">
    <source>
        <dbReference type="EMBL" id="CAG6733556.1"/>
    </source>
</evidence>
<name>A0A8D9DY47_9HEMI</name>
<sequence>MCHSMSSSRKTQRWPLCYFYNMLNITFVNAYVIYCFNQSKSGSMKKLARIDFLLELHKQLTVAHQRSRLLNPRIRGELRSIIESILEIQPGTSKVPSSTDSRKHVPTFCSYNLKRKTSVDCSSCQKKKKNWSQKKKKKKKRGGGGGGGWGGGGGGG</sequence>
<dbReference type="AlphaFoldDB" id="A0A8D9DY47"/>
<reference evidence="3" key="1">
    <citation type="submission" date="2021-05" db="EMBL/GenBank/DDBJ databases">
        <authorList>
            <person name="Alioto T."/>
            <person name="Alioto T."/>
            <person name="Gomez Garrido J."/>
        </authorList>
    </citation>
    <scope>NUCLEOTIDE SEQUENCE</scope>
</reference>
<feature type="compositionally biased region" description="Basic residues" evidence="1">
    <location>
        <begin position="125"/>
        <end position="142"/>
    </location>
</feature>
<feature type="region of interest" description="Disordered" evidence="1">
    <location>
        <begin position="118"/>
        <end position="156"/>
    </location>
</feature>
<feature type="transmembrane region" description="Helical" evidence="2">
    <location>
        <begin position="18"/>
        <end position="36"/>
    </location>
</feature>
<keyword evidence="2" id="KW-0812">Transmembrane</keyword>
<accession>A0A8D9DY47</accession>
<organism evidence="3">
    <name type="scientific">Cacopsylla melanoneura</name>
    <dbReference type="NCBI Taxonomy" id="428564"/>
    <lineage>
        <taxon>Eukaryota</taxon>
        <taxon>Metazoa</taxon>
        <taxon>Ecdysozoa</taxon>
        <taxon>Arthropoda</taxon>
        <taxon>Hexapoda</taxon>
        <taxon>Insecta</taxon>
        <taxon>Pterygota</taxon>
        <taxon>Neoptera</taxon>
        <taxon>Paraneoptera</taxon>
        <taxon>Hemiptera</taxon>
        <taxon>Sternorrhyncha</taxon>
        <taxon>Psylloidea</taxon>
        <taxon>Psyllidae</taxon>
        <taxon>Psyllinae</taxon>
        <taxon>Cacopsylla</taxon>
    </lineage>
</organism>